<keyword evidence="2" id="KW-1185">Reference proteome</keyword>
<proteinExistence type="predicted"/>
<dbReference type="EMBL" id="JARJCW010000001">
    <property type="protein sequence ID" value="KAJ7230086.1"/>
    <property type="molecule type" value="Genomic_DNA"/>
</dbReference>
<dbReference type="Gene3D" id="3.40.50.720">
    <property type="entry name" value="NAD(P)-binding Rossmann-like Domain"/>
    <property type="match status" value="1"/>
</dbReference>
<organism evidence="1 2">
    <name type="scientific">Mycena pura</name>
    <dbReference type="NCBI Taxonomy" id="153505"/>
    <lineage>
        <taxon>Eukaryota</taxon>
        <taxon>Fungi</taxon>
        <taxon>Dikarya</taxon>
        <taxon>Basidiomycota</taxon>
        <taxon>Agaricomycotina</taxon>
        <taxon>Agaricomycetes</taxon>
        <taxon>Agaricomycetidae</taxon>
        <taxon>Agaricales</taxon>
        <taxon>Marasmiineae</taxon>
        <taxon>Mycenaceae</taxon>
        <taxon>Mycena</taxon>
    </lineage>
</organism>
<dbReference type="AlphaFoldDB" id="A0AAD6YUX7"/>
<sequence length="229" mass="24924">MHAAGGHRVRGLRATTKRYWSEKLTRSSYEAAKQATNTNPAHCGRWRANPADCCTKLVHGFNLAHGTLARPSPAPSGCHDDLAERPRRGCCAAGWLVWGVRQPTTHEVPTADALGTSARQFYTMLTAPSEPAARHSGYCWADAPAGGERIIIINGAFVWQEWLDAASDSPHLQKGVLGSSKGVVHQVQYDTSKSARVLGMTYRTMQETVRDTVADWEARGWLNAVSGSV</sequence>
<comment type="caution">
    <text evidence="1">The sequence shown here is derived from an EMBL/GenBank/DDBJ whole genome shotgun (WGS) entry which is preliminary data.</text>
</comment>
<evidence type="ECO:0000313" key="1">
    <source>
        <dbReference type="EMBL" id="KAJ7230086.1"/>
    </source>
</evidence>
<protein>
    <submittedName>
        <fullName evidence="1">Uncharacterized protein</fullName>
    </submittedName>
</protein>
<name>A0AAD6YUX7_9AGAR</name>
<reference evidence="1" key="1">
    <citation type="submission" date="2023-03" db="EMBL/GenBank/DDBJ databases">
        <title>Massive genome expansion in bonnet fungi (Mycena s.s.) driven by repeated elements and novel gene families across ecological guilds.</title>
        <authorList>
            <consortium name="Lawrence Berkeley National Laboratory"/>
            <person name="Harder C.B."/>
            <person name="Miyauchi S."/>
            <person name="Viragh M."/>
            <person name="Kuo A."/>
            <person name="Thoen E."/>
            <person name="Andreopoulos B."/>
            <person name="Lu D."/>
            <person name="Skrede I."/>
            <person name="Drula E."/>
            <person name="Henrissat B."/>
            <person name="Morin E."/>
            <person name="Kohler A."/>
            <person name="Barry K."/>
            <person name="LaButti K."/>
            <person name="Morin E."/>
            <person name="Salamov A."/>
            <person name="Lipzen A."/>
            <person name="Mereny Z."/>
            <person name="Hegedus B."/>
            <person name="Baldrian P."/>
            <person name="Stursova M."/>
            <person name="Weitz H."/>
            <person name="Taylor A."/>
            <person name="Grigoriev I.V."/>
            <person name="Nagy L.G."/>
            <person name="Martin F."/>
            <person name="Kauserud H."/>
        </authorList>
    </citation>
    <scope>NUCLEOTIDE SEQUENCE</scope>
    <source>
        <strain evidence="1">9144</strain>
    </source>
</reference>
<gene>
    <name evidence="1" type="ORF">GGX14DRAFT_582101</name>
</gene>
<accession>A0AAD6YUX7</accession>
<dbReference type="Proteomes" id="UP001219525">
    <property type="component" value="Unassembled WGS sequence"/>
</dbReference>
<evidence type="ECO:0000313" key="2">
    <source>
        <dbReference type="Proteomes" id="UP001219525"/>
    </source>
</evidence>